<dbReference type="OMA" id="CGDPVHT"/>
<dbReference type="GO" id="GO:0008270">
    <property type="term" value="F:zinc ion binding"/>
    <property type="evidence" value="ECO:0007669"/>
    <property type="project" value="InterPro"/>
</dbReference>
<evidence type="ECO:0000313" key="2">
    <source>
        <dbReference type="EMBL" id="KAJ6225537.1"/>
    </source>
</evidence>
<dbReference type="GO" id="GO:0072344">
    <property type="term" value="P:rescue of stalled ribosome"/>
    <property type="evidence" value="ECO:0007669"/>
    <property type="project" value="InterPro"/>
</dbReference>
<protein>
    <recommendedName>
        <fullName evidence="1">ASCH domain-containing protein</fullName>
    </recommendedName>
</protein>
<dbReference type="Proteomes" id="UP001142055">
    <property type="component" value="Chromosome 1"/>
</dbReference>
<sequence>MKKKRGNKSSQLTDGKDFILEGRHPCSCEASKHDLFSNCLNCGRVICEQEGIGECFTCGIYVLSKEERLKLFSDSAEAKARVQQLINDGAKLDFVINDKKNSSLKDIAASITTVQPGLEQAIQHKEKLLDFDKHSVARSKVFDDQVDYFSLRTQNFVSDENRKAIASKVDYLVENKFNKQDKIMIDFGTMTISDCSESVIKDVKEEHRKLEELSAIKTDYKMVPSATFIDEKNSNKSNIPTPIYIPSDCDSSSNQEALTNKNNKNLPKIFSMNNYSCKVQDKDLETIEDRGMCLAMHQPYASLLVAGIKRFEGRTWYSTFKGRLWIYAAQRKATTEEISKVETFYNQLGYTKFPNQYPTGAIVGCVTVEDCLPNETYREQYPECEIDSPYAFICNYPIVLSKPLPIMKGGGNRIYKLEPNTHKACKMMLGF</sequence>
<dbReference type="Pfam" id="PF04266">
    <property type="entry name" value="ASCH"/>
    <property type="match status" value="1"/>
</dbReference>
<reference evidence="2" key="1">
    <citation type="submission" date="2022-12" db="EMBL/GenBank/DDBJ databases">
        <title>Genome assemblies of Blomia tropicalis.</title>
        <authorList>
            <person name="Cui Y."/>
        </authorList>
    </citation>
    <scope>NUCLEOTIDE SEQUENCE</scope>
    <source>
        <tissue evidence="2">Adult mites</tissue>
    </source>
</reference>
<dbReference type="InterPro" id="IPR015947">
    <property type="entry name" value="PUA-like_sf"/>
</dbReference>
<feature type="domain" description="ASCH" evidence="1">
    <location>
        <begin position="294"/>
        <end position="404"/>
    </location>
</feature>
<comment type="caution">
    <text evidence="2">The sequence shown here is derived from an EMBL/GenBank/DDBJ whole genome shotgun (WGS) entry which is preliminary data.</text>
</comment>
<organism evidence="2 3">
    <name type="scientific">Blomia tropicalis</name>
    <name type="common">Mite</name>
    <dbReference type="NCBI Taxonomy" id="40697"/>
    <lineage>
        <taxon>Eukaryota</taxon>
        <taxon>Metazoa</taxon>
        <taxon>Ecdysozoa</taxon>
        <taxon>Arthropoda</taxon>
        <taxon>Chelicerata</taxon>
        <taxon>Arachnida</taxon>
        <taxon>Acari</taxon>
        <taxon>Acariformes</taxon>
        <taxon>Sarcoptiformes</taxon>
        <taxon>Astigmata</taxon>
        <taxon>Glycyphagoidea</taxon>
        <taxon>Echimyopodidae</taxon>
        <taxon>Blomia</taxon>
    </lineage>
</organism>
<name>A0A9Q0MJQ3_BLOTA</name>
<proteinExistence type="predicted"/>
<dbReference type="Pfam" id="PF06221">
    <property type="entry name" value="zf-C2HC5"/>
    <property type="match status" value="1"/>
</dbReference>
<dbReference type="InterPro" id="IPR039128">
    <property type="entry name" value="TRIP4-like"/>
</dbReference>
<dbReference type="InterPro" id="IPR009349">
    <property type="entry name" value="TRIP4/RQT4_C2HC5_Znf"/>
</dbReference>
<gene>
    <name evidence="2" type="ORF">RDWZM_004082</name>
</gene>
<dbReference type="EMBL" id="JAPWDV010000001">
    <property type="protein sequence ID" value="KAJ6225537.1"/>
    <property type="molecule type" value="Genomic_DNA"/>
</dbReference>
<evidence type="ECO:0000313" key="3">
    <source>
        <dbReference type="Proteomes" id="UP001142055"/>
    </source>
</evidence>
<dbReference type="GO" id="GO:0005634">
    <property type="term" value="C:nucleus"/>
    <property type="evidence" value="ECO:0007669"/>
    <property type="project" value="InterPro"/>
</dbReference>
<dbReference type="CDD" id="cd06554">
    <property type="entry name" value="ASCH_ASC-1_like"/>
    <property type="match status" value="1"/>
</dbReference>
<dbReference type="Gene3D" id="2.30.130.30">
    <property type="entry name" value="Hypothetical protein"/>
    <property type="match status" value="1"/>
</dbReference>
<dbReference type="FunFam" id="2.30.130.30:FF:000006">
    <property type="entry name" value="Putative_zinc_finger_motif_-_C2HC5-type /ASCH_domain_containing_protein_-_putative"/>
    <property type="match status" value="1"/>
</dbReference>
<dbReference type="PANTHER" id="PTHR12963">
    <property type="entry name" value="THYROID RECEPTOR INTERACTING PROTEIN RELATED"/>
    <property type="match status" value="1"/>
</dbReference>
<dbReference type="SUPFAM" id="SSF88697">
    <property type="entry name" value="PUA domain-like"/>
    <property type="match status" value="1"/>
</dbReference>
<dbReference type="AlphaFoldDB" id="A0A9Q0MJQ3"/>
<dbReference type="PANTHER" id="PTHR12963:SF4">
    <property type="entry name" value="ACTIVATING SIGNAL COINTEGRATOR 1"/>
    <property type="match status" value="1"/>
</dbReference>
<keyword evidence="3" id="KW-1185">Reference proteome</keyword>
<dbReference type="InterPro" id="IPR007374">
    <property type="entry name" value="ASCH_domain"/>
</dbReference>
<dbReference type="GO" id="GO:0180022">
    <property type="term" value="C:RQC-trigger complex"/>
    <property type="evidence" value="ECO:0007669"/>
    <property type="project" value="InterPro"/>
</dbReference>
<accession>A0A9Q0MJQ3</accession>
<evidence type="ECO:0000259" key="1">
    <source>
        <dbReference type="SMART" id="SM01022"/>
    </source>
</evidence>
<dbReference type="SMART" id="SM01022">
    <property type="entry name" value="ASCH"/>
    <property type="match status" value="1"/>
</dbReference>